<accession>A0A7R9JX34</accession>
<gene>
    <name evidence="2" type="ORF">TGEB3V08_LOCUS5003</name>
</gene>
<evidence type="ECO:0000256" key="1">
    <source>
        <dbReference type="SAM" id="Phobius"/>
    </source>
</evidence>
<dbReference type="InterPro" id="IPR036682">
    <property type="entry name" value="OS_D_A10/PebIII_sf"/>
</dbReference>
<keyword evidence="1" id="KW-0472">Membrane</keyword>
<dbReference type="Gene3D" id="1.10.2080.10">
    <property type="entry name" value="Insect odorant-binding protein A10/Ejaculatory bulb-specific protein 3"/>
    <property type="match status" value="2"/>
</dbReference>
<dbReference type="AlphaFoldDB" id="A0A7R9JX34"/>
<protein>
    <recommendedName>
        <fullName evidence="3">Chemosensory protein</fullName>
    </recommendedName>
</protein>
<reference evidence="2" key="1">
    <citation type="submission" date="2020-11" db="EMBL/GenBank/DDBJ databases">
        <authorList>
            <person name="Tran Van P."/>
        </authorList>
    </citation>
    <scope>NUCLEOTIDE SEQUENCE</scope>
</reference>
<keyword evidence="1" id="KW-1133">Transmembrane helix</keyword>
<dbReference type="InterPro" id="IPR005055">
    <property type="entry name" value="A10/PebIII"/>
</dbReference>
<dbReference type="PANTHER" id="PTHR11257:SF12">
    <property type="entry name" value="EJACULATORY BULB-SPECIFIC PROTEIN 3-RELATED"/>
    <property type="match status" value="1"/>
</dbReference>
<organism evidence="2">
    <name type="scientific">Timema genevievae</name>
    <name type="common">Walking stick</name>
    <dbReference type="NCBI Taxonomy" id="629358"/>
    <lineage>
        <taxon>Eukaryota</taxon>
        <taxon>Metazoa</taxon>
        <taxon>Ecdysozoa</taxon>
        <taxon>Arthropoda</taxon>
        <taxon>Hexapoda</taxon>
        <taxon>Insecta</taxon>
        <taxon>Pterygota</taxon>
        <taxon>Neoptera</taxon>
        <taxon>Polyneoptera</taxon>
        <taxon>Phasmatodea</taxon>
        <taxon>Timematodea</taxon>
        <taxon>Timematoidea</taxon>
        <taxon>Timematidae</taxon>
        <taxon>Timema</taxon>
    </lineage>
</organism>
<proteinExistence type="predicted"/>
<evidence type="ECO:0008006" key="3">
    <source>
        <dbReference type="Google" id="ProtNLM"/>
    </source>
</evidence>
<dbReference type="PANTHER" id="PTHR11257">
    <property type="entry name" value="CHEMOSENSORY PROTEIN-RELATED"/>
    <property type="match status" value="1"/>
</dbReference>
<sequence>MRLRSPRSVAAVNRAASVGVAGPGPPEEQYQIHPLDMKIFLSICLFVALLGLACSARLRREEKKKFTTQYDNVDLDVILKNPRLLKGYLDCLVRDGNCTPDGKELKDSLADALANDCDKCSEKQKAGSDKVIKHLIANQPEDWKDVEKKFDPEEEEKYTTKYDGVDLDAILKNDRLFKGYFDCLMAKEDDACTPDGKTLKGIIPDALTNHCAKCNDKQKEGTKKVINHLIENKPEEWKQLQAKYDPEMVYNPLDELEKLKGCTPIGNVFACQLNPPTSPCRIVFKGGFPPSLPNNQKLDGLATGGLLLPKHNQMPGNITRSDRYDVLFALESLSSMEKTAKTSLSSNNHNKNIVTSIEYNINSFNIRLRKKSSPV</sequence>
<evidence type="ECO:0000313" key="2">
    <source>
        <dbReference type="EMBL" id="CAD7592669.1"/>
    </source>
</evidence>
<name>A0A7R9JX34_TIMGE</name>
<feature type="transmembrane region" description="Helical" evidence="1">
    <location>
        <begin position="39"/>
        <end position="58"/>
    </location>
</feature>
<dbReference type="Pfam" id="PF03392">
    <property type="entry name" value="OS-D"/>
    <property type="match status" value="2"/>
</dbReference>
<dbReference type="SUPFAM" id="SSF100910">
    <property type="entry name" value="Chemosensory protein Csp2"/>
    <property type="match status" value="2"/>
</dbReference>
<keyword evidence="1" id="KW-0812">Transmembrane</keyword>
<dbReference type="EMBL" id="OE840792">
    <property type="protein sequence ID" value="CAD7592669.1"/>
    <property type="molecule type" value="Genomic_DNA"/>
</dbReference>